<dbReference type="GO" id="GO:0031966">
    <property type="term" value="C:mitochondrial membrane"/>
    <property type="evidence" value="ECO:0007669"/>
    <property type="project" value="UniProtKB-SubCell"/>
</dbReference>
<evidence type="ECO:0000259" key="6">
    <source>
        <dbReference type="PROSITE" id="PS51503"/>
    </source>
</evidence>
<feature type="domain" description="HIG1" evidence="6">
    <location>
        <begin position="17"/>
        <end position="103"/>
    </location>
</feature>
<name>A0A6L2PDT3_COPFO</name>
<dbReference type="GO" id="GO:0097250">
    <property type="term" value="P:mitochondrial respirasome assembly"/>
    <property type="evidence" value="ECO:0007669"/>
    <property type="project" value="TreeGrafter"/>
</dbReference>
<evidence type="ECO:0000256" key="2">
    <source>
        <dbReference type="ARBA" id="ARBA00022692"/>
    </source>
</evidence>
<accession>A0A6L2PDT3</accession>
<dbReference type="PANTHER" id="PTHR12297:SF18">
    <property type="entry name" value="HIG1 DOMAIN FAMILY MEMBER 2A"/>
    <property type="match status" value="1"/>
</dbReference>
<proteinExistence type="predicted"/>
<gene>
    <name evidence="7" type="ORF">Cfor_06390</name>
</gene>
<feature type="transmembrane region" description="Helical" evidence="5">
    <location>
        <begin position="76"/>
        <end position="98"/>
    </location>
</feature>
<feature type="transmembrane region" description="Helical" evidence="5">
    <location>
        <begin position="45"/>
        <end position="64"/>
    </location>
</feature>
<dbReference type="InterPro" id="IPR007667">
    <property type="entry name" value="Hypoxia_induced_domain"/>
</dbReference>
<dbReference type="EMBL" id="BLKM01009873">
    <property type="protein sequence ID" value="GFG28518.1"/>
    <property type="molecule type" value="Genomic_DNA"/>
</dbReference>
<dbReference type="FunCoup" id="A0A6L2PDT3">
    <property type="interactions" value="329"/>
</dbReference>
<keyword evidence="4 5" id="KW-0472">Membrane</keyword>
<protein>
    <recommendedName>
        <fullName evidence="6">HIG1 domain-containing protein</fullName>
    </recommendedName>
</protein>
<comment type="subcellular location">
    <subcellularLocation>
        <location evidence="1">Mitochondrion membrane</location>
    </subcellularLocation>
</comment>
<keyword evidence="8" id="KW-1185">Reference proteome</keyword>
<dbReference type="Pfam" id="PF04588">
    <property type="entry name" value="HIG_1_N"/>
    <property type="match status" value="1"/>
</dbReference>
<dbReference type="AlphaFoldDB" id="A0A6L2PDT3"/>
<reference evidence="8" key="1">
    <citation type="submission" date="2020-01" db="EMBL/GenBank/DDBJ databases">
        <title>Draft genome sequence of the Termite Coptotermes fromosanus.</title>
        <authorList>
            <person name="Itakura S."/>
            <person name="Yosikawa Y."/>
            <person name="Umezawa K."/>
        </authorList>
    </citation>
    <scope>NUCLEOTIDE SEQUENCE [LARGE SCALE GENOMIC DNA]</scope>
</reference>
<evidence type="ECO:0000313" key="7">
    <source>
        <dbReference type="EMBL" id="GFG28518.1"/>
    </source>
</evidence>
<evidence type="ECO:0000256" key="4">
    <source>
        <dbReference type="ARBA" id="ARBA00023136"/>
    </source>
</evidence>
<comment type="caution">
    <text evidence="7">The sequence shown here is derived from an EMBL/GenBank/DDBJ whole genome shotgun (WGS) entry which is preliminary data.</text>
</comment>
<keyword evidence="3 5" id="KW-1133">Transmembrane helix</keyword>
<dbReference type="InParanoid" id="A0A6L2PDT3"/>
<evidence type="ECO:0000256" key="3">
    <source>
        <dbReference type="ARBA" id="ARBA00022989"/>
    </source>
</evidence>
<evidence type="ECO:0000256" key="5">
    <source>
        <dbReference type="SAM" id="Phobius"/>
    </source>
</evidence>
<dbReference type="Proteomes" id="UP000502823">
    <property type="component" value="Unassembled WGS sequence"/>
</dbReference>
<organism evidence="7 8">
    <name type="scientific">Coptotermes formosanus</name>
    <name type="common">Formosan subterranean termite</name>
    <dbReference type="NCBI Taxonomy" id="36987"/>
    <lineage>
        <taxon>Eukaryota</taxon>
        <taxon>Metazoa</taxon>
        <taxon>Ecdysozoa</taxon>
        <taxon>Arthropoda</taxon>
        <taxon>Hexapoda</taxon>
        <taxon>Insecta</taxon>
        <taxon>Pterygota</taxon>
        <taxon>Neoptera</taxon>
        <taxon>Polyneoptera</taxon>
        <taxon>Dictyoptera</taxon>
        <taxon>Blattodea</taxon>
        <taxon>Blattoidea</taxon>
        <taxon>Termitoidae</taxon>
        <taxon>Rhinotermitidae</taxon>
        <taxon>Coptotermes</taxon>
    </lineage>
</organism>
<dbReference type="InterPro" id="IPR050355">
    <property type="entry name" value="RCF1"/>
</dbReference>
<dbReference type="PROSITE" id="PS51503">
    <property type="entry name" value="HIG1"/>
    <property type="match status" value="1"/>
</dbReference>
<evidence type="ECO:0000313" key="8">
    <source>
        <dbReference type="Proteomes" id="UP000502823"/>
    </source>
</evidence>
<sequence>MSGRYDESEKEPEFDWVQLHSEIHAQEYEETTQQKFMRKLKDNPFVPIGCLMTFGALSYGLWSFRKGERQMSQYMMRARVLAQGFTIVALIVGIGIGATRSSK</sequence>
<keyword evidence="2 5" id="KW-0812">Transmembrane</keyword>
<dbReference type="Gene3D" id="6.10.140.1320">
    <property type="match status" value="1"/>
</dbReference>
<dbReference type="PANTHER" id="PTHR12297">
    <property type="entry name" value="HYPOXIA-INDUCBILE GENE 1 HIG1 -RELATED"/>
    <property type="match status" value="1"/>
</dbReference>
<evidence type="ECO:0000256" key="1">
    <source>
        <dbReference type="ARBA" id="ARBA00004325"/>
    </source>
</evidence>
<dbReference type="OrthoDB" id="6604018at2759"/>